<proteinExistence type="predicted"/>
<organism evidence="1 2">
    <name type="scientific">Fulvivirga sediminis</name>
    <dbReference type="NCBI Taxonomy" id="2803949"/>
    <lineage>
        <taxon>Bacteria</taxon>
        <taxon>Pseudomonadati</taxon>
        <taxon>Bacteroidota</taxon>
        <taxon>Cytophagia</taxon>
        <taxon>Cytophagales</taxon>
        <taxon>Fulvivirgaceae</taxon>
        <taxon>Fulvivirga</taxon>
    </lineage>
</organism>
<dbReference type="Proteomes" id="UP000659388">
    <property type="component" value="Unassembled WGS sequence"/>
</dbReference>
<keyword evidence="2" id="KW-1185">Reference proteome</keyword>
<comment type="caution">
    <text evidence="1">The sequence shown here is derived from an EMBL/GenBank/DDBJ whole genome shotgun (WGS) entry which is preliminary data.</text>
</comment>
<dbReference type="RefSeq" id="WP_202244368.1">
    <property type="nucleotide sequence ID" value="NZ_JAESIY010000005.1"/>
</dbReference>
<dbReference type="AlphaFoldDB" id="A0A937F973"/>
<evidence type="ECO:0008006" key="3">
    <source>
        <dbReference type="Google" id="ProtNLM"/>
    </source>
</evidence>
<evidence type="ECO:0000313" key="1">
    <source>
        <dbReference type="EMBL" id="MBL3656580.1"/>
    </source>
</evidence>
<sequence>MTFTSVILLTFLTLLPADGSTTDTITYQKVVSCTGVEKYVLESSLKEAVYNLYDSNALKIVSDKIQISVDIKIINSLVGKVGSPAGVLDFTIDIEVKDEKFRYIAYDFYFTPMTRNRYAKFELEKEKTEPVIEEEFKGRKTLLKKITRQSEEYLDRLNNELKTQILKEKDKKIEW</sequence>
<accession>A0A937F973</accession>
<reference evidence="1" key="1">
    <citation type="submission" date="2021-01" db="EMBL/GenBank/DDBJ databases">
        <title>Fulvivirga kasyanovii gen. nov., sp nov., a novel member of the phylum Bacteroidetes isolated from seawater in a mussel farm.</title>
        <authorList>
            <person name="Zhao L.-H."/>
            <person name="Wang Z.-J."/>
        </authorList>
    </citation>
    <scope>NUCLEOTIDE SEQUENCE</scope>
    <source>
        <strain evidence="1">2943</strain>
    </source>
</reference>
<evidence type="ECO:0000313" key="2">
    <source>
        <dbReference type="Proteomes" id="UP000659388"/>
    </source>
</evidence>
<protein>
    <recommendedName>
        <fullName evidence="3">DUF4468 domain-containing protein</fullName>
    </recommendedName>
</protein>
<dbReference type="EMBL" id="JAESIY010000005">
    <property type="protein sequence ID" value="MBL3656580.1"/>
    <property type="molecule type" value="Genomic_DNA"/>
</dbReference>
<gene>
    <name evidence="1" type="ORF">JL102_10585</name>
</gene>
<name>A0A937F973_9BACT</name>